<evidence type="ECO:0000313" key="1">
    <source>
        <dbReference type="EMBL" id="RGJ82398.1"/>
    </source>
</evidence>
<dbReference type="Proteomes" id="UP000260640">
    <property type="component" value="Unassembled WGS sequence"/>
</dbReference>
<name>A0A3E4JH24_PHOVU</name>
<dbReference type="AlphaFoldDB" id="A0A3E4JH24"/>
<dbReference type="RefSeq" id="WP_147332440.1">
    <property type="nucleotide sequence ID" value="NZ_QSPP01000067.1"/>
</dbReference>
<organism evidence="1 2">
    <name type="scientific">Phocaeicola vulgatus</name>
    <name type="common">Bacteroides vulgatus</name>
    <dbReference type="NCBI Taxonomy" id="821"/>
    <lineage>
        <taxon>Bacteria</taxon>
        <taxon>Pseudomonadati</taxon>
        <taxon>Bacteroidota</taxon>
        <taxon>Bacteroidia</taxon>
        <taxon>Bacteroidales</taxon>
        <taxon>Bacteroidaceae</taxon>
        <taxon>Phocaeicola</taxon>
    </lineage>
</organism>
<evidence type="ECO:0000313" key="2">
    <source>
        <dbReference type="Proteomes" id="UP000260640"/>
    </source>
</evidence>
<dbReference type="EMBL" id="QSPP01000067">
    <property type="protein sequence ID" value="RGJ82398.1"/>
    <property type="molecule type" value="Genomic_DNA"/>
</dbReference>
<protein>
    <submittedName>
        <fullName evidence="1">DUF3575 domain-containing protein</fullName>
    </submittedName>
</protein>
<accession>A0A3E4JH24</accession>
<gene>
    <name evidence="1" type="ORF">DXD46_16710</name>
</gene>
<dbReference type="InterPro" id="IPR021958">
    <property type="entry name" value="DUF3575"/>
</dbReference>
<dbReference type="Pfam" id="PF12099">
    <property type="entry name" value="DUF3575"/>
    <property type="match status" value="1"/>
</dbReference>
<comment type="caution">
    <text evidence="1">The sequence shown here is derived from an EMBL/GenBank/DDBJ whole genome shotgun (WGS) entry which is preliminary data.</text>
</comment>
<sequence length="215" mass="24553">HYEHTLPNIRGSLSNTYEKTVTKAEKEKETKEKAARRDKTAGNTVLALKNNLLYDLALAPNIEIEIPVGKRWSVNIEYKSPWWSNSSKEICYQLISGGIESRYWLGNRELHHRLNGHFFGLYAEGGIYDFQFKGDGYQGKYYGAAGFTYGYSTSVSRHLALEFSLGIGYLTTEYQKYTPYEGSLVWMSSGNYTFIGPTKAKISLVWVITKKRGRK</sequence>
<feature type="non-terminal residue" evidence="1">
    <location>
        <position position="1"/>
    </location>
</feature>
<reference evidence="1 2" key="1">
    <citation type="submission" date="2018-08" db="EMBL/GenBank/DDBJ databases">
        <title>A genome reference for cultivated species of the human gut microbiota.</title>
        <authorList>
            <person name="Zou Y."/>
            <person name="Xue W."/>
            <person name="Luo G."/>
        </authorList>
    </citation>
    <scope>NUCLEOTIDE SEQUENCE [LARGE SCALE GENOMIC DNA]</scope>
    <source>
        <strain evidence="1 2">TM05-16</strain>
    </source>
</reference>
<proteinExistence type="predicted"/>